<organism evidence="1 2">
    <name type="scientific">Methylacidiphilum infernorum (isolate V4)</name>
    <name type="common">Methylokorus infernorum (strain V4)</name>
    <dbReference type="NCBI Taxonomy" id="481448"/>
    <lineage>
        <taxon>Bacteria</taxon>
        <taxon>Pseudomonadati</taxon>
        <taxon>Verrucomicrobiota</taxon>
        <taxon>Methylacidiphilae</taxon>
        <taxon>Methylacidiphilales</taxon>
        <taxon>Methylacidiphilaceae</taxon>
        <taxon>Methylacidiphilum (ex Ratnadevi et al. 2023)</taxon>
    </lineage>
</organism>
<proteinExistence type="predicted"/>
<dbReference type="Proteomes" id="UP000009149">
    <property type="component" value="Chromosome"/>
</dbReference>
<dbReference type="KEGG" id="min:Minf_0886"/>
<dbReference type="HOGENOM" id="CLU_3397384_0_0_0"/>
<accession>B3DUD8</accession>
<protein>
    <submittedName>
        <fullName evidence="1">Uncharacterized protein</fullName>
    </submittedName>
</protein>
<reference evidence="1 2" key="1">
    <citation type="journal article" date="2008" name="Biol. Direct">
        <title>Complete genome sequence of the extremely acidophilic methanotroph isolate V4, Methylacidiphilum infernorum, a representative of the bacterial phylum Verrucomicrobia.</title>
        <authorList>
            <person name="Hou S."/>
            <person name="Makarova K.S."/>
            <person name="Saw J.H."/>
            <person name="Senin P."/>
            <person name="Ly B.V."/>
            <person name="Zhou Z."/>
            <person name="Ren Y."/>
            <person name="Wang J."/>
            <person name="Galperin M.Y."/>
            <person name="Omelchenko M.V."/>
            <person name="Wolf Y.I."/>
            <person name="Yutin N."/>
            <person name="Koonin E.V."/>
            <person name="Stott M.B."/>
            <person name="Mountain B.W."/>
            <person name="Crowe M.A."/>
            <person name="Smirnova A.V."/>
            <person name="Dunfield P.F."/>
            <person name="Feng L."/>
            <person name="Wang L."/>
            <person name="Alam M."/>
        </authorList>
    </citation>
    <scope>NUCLEOTIDE SEQUENCE [LARGE SCALE GENOMIC DNA]</scope>
    <source>
        <strain evidence="2">Isolate V4</strain>
    </source>
</reference>
<sequence length="31" mass="3547">MIDFGFIGLKKPDEKDRIRPIRLSSFLGTVP</sequence>
<gene>
    <name evidence="1" type="ordered locus">Minf_0886</name>
</gene>
<dbReference type="EMBL" id="CP000975">
    <property type="protein sequence ID" value="ACD82941.1"/>
    <property type="molecule type" value="Genomic_DNA"/>
</dbReference>
<dbReference type="AlphaFoldDB" id="B3DUD8"/>
<evidence type="ECO:0000313" key="1">
    <source>
        <dbReference type="EMBL" id="ACD82941.1"/>
    </source>
</evidence>
<evidence type="ECO:0000313" key="2">
    <source>
        <dbReference type="Proteomes" id="UP000009149"/>
    </source>
</evidence>
<name>B3DUD8_METI4</name>
<dbReference type="STRING" id="481448.Minf_0886"/>